<keyword evidence="10" id="KW-1185">Reference proteome</keyword>
<dbReference type="PANTHER" id="PTHR43806:SF11">
    <property type="entry name" value="CEREVISIN-RELATED"/>
    <property type="match status" value="1"/>
</dbReference>
<comment type="similarity">
    <text evidence="1 6">Belongs to the peptidase S8 family.</text>
</comment>
<feature type="domain" description="Peptidase S8/S53" evidence="8">
    <location>
        <begin position="511"/>
        <end position="644"/>
    </location>
</feature>
<reference evidence="9 10" key="1">
    <citation type="submission" date="2012-02" db="EMBL/GenBank/DDBJ databases">
        <title>Complete sequence of chromosome of Singulisphaera acidiphila DSM 18658.</title>
        <authorList>
            <consortium name="US DOE Joint Genome Institute (JGI-PGF)"/>
            <person name="Lucas S."/>
            <person name="Copeland A."/>
            <person name="Lapidus A."/>
            <person name="Glavina del Rio T."/>
            <person name="Dalin E."/>
            <person name="Tice H."/>
            <person name="Bruce D."/>
            <person name="Goodwin L."/>
            <person name="Pitluck S."/>
            <person name="Peters L."/>
            <person name="Ovchinnikova G."/>
            <person name="Chertkov O."/>
            <person name="Kyrpides N."/>
            <person name="Mavromatis K."/>
            <person name="Ivanova N."/>
            <person name="Brettin T."/>
            <person name="Detter J.C."/>
            <person name="Han C."/>
            <person name="Larimer F."/>
            <person name="Land M."/>
            <person name="Hauser L."/>
            <person name="Markowitz V."/>
            <person name="Cheng J.-F."/>
            <person name="Hugenholtz P."/>
            <person name="Woyke T."/>
            <person name="Wu D."/>
            <person name="Tindall B."/>
            <person name="Pomrenke H."/>
            <person name="Brambilla E."/>
            <person name="Klenk H.-P."/>
            <person name="Eisen J.A."/>
        </authorList>
    </citation>
    <scope>NUCLEOTIDE SEQUENCE [LARGE SCALE GENOMIC DNA]</scope>
    <source>
        <strain evidence="10">ATCC BAA-1392 / DSM 18658 / VKM B-2454 / MOB10</strain>
    </source>
</reference>
<evidence type="ECO:0000256" key="3">
    <source>
        <dbReference type="ARBA" id="ARBA00022801"/>
    </source>
</evidence>
<keyword evidence="4 6" id="KW-0720">Serine protease</keyword>
<sequence>MAALNPSHSPSGGSSSSGRKALDPRLRRLVHDLDRQASTRLRADVRNSFVTTDEDLQASQVPDPQKLFKRVLVKLVRDQIPAPMAGLAWSKIVENIYSVNVPVNRLRDLAATEGVQFISAGHPTGQNLDSSRMETRTDVVHADPPAGPGIKGNEVLVGIVDFGCDFSLEDFRDSNQGTRIKFLWDQSLTPVGNERPPAGFSHGVEYGANDIDFTNGVTSSSGIPVRHRPGVSDHGTHVMGIAVGNGQSGDSVFPTNRYIGMAPEASIIFVQPAANDQQTSFTDSVHVAEAIAYIFRKAQEAGLPCVINMSLGQNGGSHDGESIVERAIDRLLEEPGRAFVVAAGNEHVWRPHASGTLAAGATRTLGWRVGGPIPLPSGPTAPGLDRTPNEMEIWYSSRDRFEVRVIDPAGNPTPFAVPDGPPVDHLLPGGTRVFIESERFTIMNGDARVYIEMSPGATGPGTIQSGLWKVEIRALEVRDGRFDAWIERDVRDPLNNFADQSIFEGADFDPTMTLGTPATTRRVIAVANYRHTAPVGISASSSRGLTRDGRPKPEVAAPGTDIHSSNSRGGQAVPAPAPPGTLYPIRVSMSGTSMAAPHVAGIAALLFAKEKRLTAAQVSKILVSAARPHPGAGGPGFDPAFGFGLIDADEALKLVP</sequence>
<accession>L0DSR6</accession>
<dbReference type="eggNOG" id="COG1404">
    <property type="taxonomic scope" value="Bacteria"/>
</dbReference>
<feature type="active site" description="Charge relay system" evidence="5 6">
    <location>
        <position position="161"/>
    </location>
</feature>
<evidence type="ECO:0000256" key="6">
    <source>
        <dbReference type="PROSITE-ProRule" id="PRU01240"/>
    </source>
</evidence>
<dbReference type="KEGG" id="saci:Sinac_7362"/>
<evidence type="ECO:0000256" key="4">
    <source>
        <dbReference type="ARBA" id="ARBA00022825"/>
    </source>
</evidence>
<feature type="compositionally biased region" description="Low complexity" evidence="7">
    <location>
        <begin position="1"/>
        <end position="18"/>
    </location>
</feature>
<dbReference type="InterPro" id="IPR015500">
    <property type="entry name" value="Peptidase_S8_subtilisin-rel"/>
</dbReference>
<dbReference type="EMBL" id="CP003364">
    <property type="protein sequence ID" value="AGA31401.1"/>
    <property type="molecule type" value="Genomic_DNA"/>
</dbReference>
<dbReference type="SUPFAM" id="SSF52743">
    <property type="entry name" value="Subtilisin-like"/>
    <property type="match status" value="1"/>
</dbReference>
<dbReference type="Gene3D" id="3.40.50.200">
    <property type="entry name" value="Peptidase S8/S53 domain"/>
    <property type="match status" value="1"/>
</dbReference>
<dbReference type="GO" id="GO:0006508">
    <property type="term" value="P:proteolysis"/>
    <property type="evidence" value="ECO:0007669"/>
    <property type="project" value="UniProtKB-KW"/>
</dbReference>
<feature type="region of interest" description="Disordered" evidence="7">
    <location>
        <begin position="537"/>
        <end position="576"/>
    </location>
</feature>
<evidence type="ECO:0000256" key="7">
    <source>
        <dbReference type="SAM" id="MobiDB-lite"/>
    </source>
</evidence>
<dbReference type="InterPro" id="IPR000209">
    <property type="entry name" value="Peptidase_S8/S53_dom"/>
</dbReference>
<keyword evidence="2 6" id="KW-0645">Protease</keyword>
<gene>
    <name evidence="9" type="ordered locus">Sinac_7362</name>
</gene>
<protein>
    <submittedName>
        <fullName evidence="9">Subtilisin-like serine protease</fullName>
    </submittedName>
</protein>
<keyword evidence="3 6" id="KW-0378">Hydrolase</keyword>
<evidence type="ECO:0000256" key="1">
    <source>
        <dbReference type="ARBA" id="ARBA00011073"/>
    </source>
</evidence>
<dbReference type="Proteomes" id="UP000010798">
    <property type="component" value="Chromosome"/>
</dbReference>
<dbReference type="InterPro" id="IPR050131">
    <property type="entry name" value="Peptidase_S8_subtilisin-like"/>
</dbReference>
<dbReference type="InterPro" id="IPR034045">
    <property type="entry name" value="Pep_S8_CspA-like"/>
</dbReference>
<dbReference type="CDD" id="cd07478">
    <property type="entry name" value="Peptidases_S8_CspA-like"/>
    <property type="match status" value="1"/>
</dbReference>
<feature type="domain" description="Peptidase S8/S53" evidence="8">
    <location>
        <begin position="152"/>
        <end position="351"/>
    </location>
</feature>
<feature type="active site" description="Charge relay system" evidence="5 6">
    <location>
        <position position="234"/>
    </location>
</feature>
<dbReference type="PROSITE" id="PS51892">
    <property type="entry name" value="SUBTILASE"/>
    <property type="match status" value="1"/>
</dbReference>
<evidence type="ECO:0000259" key="8">
    <source>
        <dbReference type="Pfam" id="PF00082"/>
    </source>
</evidence>
<evidence type="ECO:0000313" key="10">
    <source>
        <dbReference type="Proteomes" id="UP000010798"/>
    </source>
</evidence>
<dbReference type="InterPro" id="IPR023828">
    <property type="entry name" value="Peptidase_S8_Ser-AS"/>
</dbReference>
<dbReference type="OrthoDB" id="9798386at2"/>
<dbReference type="AlphaFoldDB" id="L0DSR6"/>
<dbReference type="Gene3D" id="2.60.120.1290">
    <property type="match status" value="1"/>
</dbReference>
<organism evidence="9 10">
    <name type="scientific">Singulisphaera acidiphila (strain ATCC BAA-1392 / DSM 18658 / VKM B-2454 / MOB10)</name>
    <dbReference type="NCBI Taxonomy" id="886293"/>
    <lineage>
        <taxon>Bacteria</taxon>
        <taxon>Pseudomonadati</taxon>
        <taxon>Planctomycetota</taxon>
        <taxon>Planctomycetia</taxon>
        <taxon>Isosphaerales</taxon>
        <taxon>Isosphaeraceae</taxon>
        <taxon>Singulisphaera</taxon>
    </lineage>
</organism>
<feature type="active site" description="Charge relay system" evidence="5 6">
    <location>
        <position position="593"/>
    </location>
</feature>
<dbReference type="PANTHER" id="PTHR43806">
    <property type="entry name" value="PEPTIDASE S8"/>
    <property type="match status" value="1"/>
</dbReference>
<evidence type="ECO:0000256" key="5">
    <source>
        <dbReference type="PIRSR" id="PIRSR615500-1"/>
    </source>
</evidence>
<evidence type="ECO:0000313" key="9">
    <source>
        <dbReference type="EMBL" id="AGA31401.1"/>
    </source>
</evidence>
<dbReference type="HOGENOM" id="CLU_020737_0_0_0"/>
<dbReference type="Pfam" id="PF00082">
    <property type="entry name" value="Peptidase_S8"/>
    <property type="match status" value="2"/>
</dbReference>
<dbReference type="RefSeq" id="WP_015250470.1">
    <property type="nucleotide sequence ID" value="NC_019892.1"/>
</dbReference>
<feature type="region of interest" description="Disordered" evidence="7">
    <location>
        <begin position="1"/>
        <end position="25"/>
    </location>
</feature>
<dbReference type="InterPro" id="IPR036852">
    <property type="entry name" value="Peptidase_S8/S53_dom_sf"/>
</dbReference>
<evidence type="ECO:0000256" key="2">
    <source>
        <dbReference type="ARBA" id="ARBA00022670"/>
    </source>
</evidence>
<dbReference type="PROSITE" id="PS00138">
    <property type="entry name" value="SUBTILASE_SER"/>
    <property type="match status" value="1"/>
</dbReference>
<dbReference type="PRINTS" id="PR00723">
    <property type="entry name" value="SUBTILISIN"/>
</dbReference>
<dbReference type="GO" id="GO:0004252">
    <property type="term" value="F:serine-type endopeptidase activity"/>
    <property type="evidence" value="ECO:0007669"/>
    <property type="project" value="UniProtKB-UniRule"/>
</dbReference>
<proteinExistence type="inferred from homology"/>
<name>L0DSR6_SINAD</name>